<keyword evidence="1" id="KW-0805">Transcription regulation</keyword>
<evidence type="ECO:0000259" key="4">
    <source>
        <dbReference type="PROSITE" id="PS01124"/>
    </source>
</evidence>
<dbReference type="InterPro" id="IPR050204">
    <property type="entry name" value="AraC_XylS_family_regulators"/>
</dbReference>
<dbReference type="Proteomes" id="UP000278351">
    <property type="component" value="Unassembled WGS sequence"/>
</dbReference>
<dbReference type="Pfam" id="PF20240">
    <property type="entry name" value="DUF6597"/>
    <property type="match status" value="1"/>
</dbReference>
<dbReference type="InterPro" id="IPR046532">
    <property type="entry name" value="DUF6597"/>
</dbReference>
<dbReference type="RefSeq" id="WP_123844616.1">
    <property type="nucleotide sequence ID" value="NZ_RPDH01000001.1"/>
</dbReference>
<dbReference type="PROSITE" id="PS01124">
    <property type="entry name" value="HTH_ARAC_FAMILY_2"/>
    <property type="match status" value="1"/>
</dbReference>
<dbReference type="GO" id="GO:0043565">
    <property type="term" value="F:sequence-specific DNA binding"/>
    <property type="evidence" value="ECO:0007669"/>
    <property type="project" value="InterPro"/>
</dbReference>
<dbReference type="InterPro" id="IPR018060">
    <property type="entry name" value="HTH_AraC"/>
</dbReference>
<proteinExistence type="predicted"/>
<evidence type="ECO:0000256" key="2">
    <source>
        <dbReference type="ARBA" id="ARBA00023125"/>
    </source>
</evidence>
<dbReference type="GO" id="GO:0003700">
    <property type="term" value="F:DNA-binding transcription factor activity"/>
    <property type="evidence" value="ECO:0007669"/>
    <property type="project" value="InterPro"/>
</dbReference>
<keyword evidence="2" id="KW-0238">DNA-binding</keyword>
<comment type="caution">
    <text evidence="5">The sequence shown here is derived from an EMBL/GenBank/DDBJ whole genome shotgun (WGS) entry which is preliminary data.</text>
</comment>
<dbReference type="OrthoDB" id="655946at2"/>
<evidence type="ECO:0000313" key="6">
    <source>
        <dbReference type="Proteomes" id="UP000278351"/>
    </source>
</evidence>
<dbReference type="Gene3D" id="1.10.10.60">
    <property type="entry name" value="Homeodomain-like"/>
    <property type="match status" value="1"/>
</dbReference>
<sequence>MKVEKFFPSPALKPFIKAYLIVESEQEADSKTIPDTAIVMAFRYAGNVLRKEDGQLENIPATAISGLRKSARLFNYQRQTGNLLVILNEGGIAAFSGLPAHELFGLSISSDNLFPVASLREILERLAEAKSHRHRVGVMETFLLKHLAVRKADPLIGEAIQRIQAQNGLARIKDLAASLHISQDPFEKRFRHLIGASPKQYASIIRLRNVISRYPHSPSLTAASYDAGYFDQSHFIKDFRLFTGQSPKDFFKSEPFW</sequence>
<dbReference type="AlphaFoldDB" id="A0A3N4Q3X7"/>
<protein>
    <submittedName>
        <fullName evidence="5">AraC family transcriptional regulator</fullName>
    </submittedName>
</protein>
<reference evidence="5 6" key="1">
    <citation type="submission" date="2018-11" db="EMBL/GenBank/DDBJ databases">
        <title>Chitinophaga lutea sp.nov., isolate from arsenic contaminated soil.</title>
        <authorList>
            <person name="Zong Y."/>
        </authorList>
    </citation>
    <scope>NUCLEOTIDE SEQUENCE [LARGE SCALE GENOMIC DNA]</scope>
    <source>
        <strain evidence="5 6">ZY74</strain>
    </source>
</reference>
<accession>A0A3N4Q3X7</accession>
<dbReference type="EMBL" id="RPDH01000001">
    <property type="protein sequence ID" value="RPE12171.1"/>
    <property type="molecule type" value="Genomic_DNA"/>
</dbReference>
<organism evidence="5 6">
    <name type="scientific">Chitinophaga lutea</name>
    <dbReference type="NCBI Taxonomy" id="2488634"/>
    <lineage>
        <taxon>Bacteria</taxon>
        <taxon>Pseudomonadati</taxon>
        <taxon>Bacteroidota</taxon>
        <taxon>Chitinophagia</taxon>
        <taxon>Chitinophagales</taxon>
        <taxon>Chitinophagaceae</taxon>
        <taxon>Chitinophaga</taxon>
    </lineage>
</organism>
<evidence type="ECO:0000256" key="3">
    <source>
        <dbReference type="ARBA" id="ARBA00023163"/>
    </source>
</evidence>
<dbReference type="PANTHER" id="PTHR46796:SF13">
    <property type="entry name" value="HTH-TYPE TRANSCRIPTIONAL ACTIVATOR RHAS"/>
    <property type="match status" value="1"/>
</dbReference>
<keyword evidence="6" id="KW-1185">Reference proteome</keyword>
<evidence type="ECO:0000256" key="1">
    <source>
        <dbReference type="ARBA" id="ARBA00023015"/>
    </source>
</evidence>
<dbReference type="PANTHER" id="PTHR46796">
    <property type="entry name" value="HTH-TYPE TRANSCRIPTIONAL ACTIVATOR RHAS-RELATED"/>
    <property type="match status" value="1"/>
</dbReference>
<keyword evidence="3" id="KW-0804">Transcription</keyword>
<gene>
    <name evidence="5" type="ORF">EGT74_01025</name>
</gene>
<evidence type="ECO:0000313" key="5">
    <source>
        <dbReference type="EMBL" id="RPE12171.1"/>
    </source>
</evidence>
<name>A0A3N4Q3X7_9BACT</name>
<dbReference type="SMART" id="SM00342">
    <property type="entry name" value="HTH_ARAC"/>
    <property type="match status" value="1"/>
</dbReference>
<dbReference type="Pfam" id="PF12833">
    <property type="entry name" value="HTH_18"/>
    <property type="match status" value="1"/>
</dbReference>
<feature type="domain" description="HTH araC/xylS-type" evidence="4">
    <location>
        <begin position="150"/>
        <end position="253"/>
    </location>
</feature>